<protein>
    <submittedName>
        <fullName evidence="4">Methyltransferase type 11</fullName>
    </submittedName>
</protein>
<dbReference type="KEGG" id="suam:BOO69_09160"/>
<accession>A0A1J0WHA0</accession>
<dbReference type="Pfam" id="PF13489">
    <property type="entry name" value="Methyltransf_23"/>
    <property type="match status" value="1"/>
</dbReference>
<dbReference type="OrthoDB" id="9807911at2"/>
<dbReference type="Gene3D" id="3.40.50.150">
    <property type="entry name" value="Vaccinia Virus protein VP39"/>
    <property type="match status" value="1"/>
</dbReference>
<evidence type="ECO:0000256" key="2">
    <source>
        <dbReference type="ARBA" id="ARBA00022679"/>
    </source>
</evidence>
<reference evidence="4 5" key="1">
    <citation type="submission" date="2016-11" db="EMBL/GenBank/DDBJ databases">
        <title>Complete genome sequence of Sulfitobacter sp. AM1-D1, a toxic bacteria associated with marine dinoflagellate Alexandrium minutum in East China Sea.</title>
        <authorList>
            <person name="Yang Q."/>
            <person name="Zhang X."/>
            <person name="Tian X."/>
        </authorList>
    </citation>
    <scope>NUCLEOTIDE SEQUENCE [LARGE SCALE GENOMIC DNA]</scope>
    <source>
        <strain evidence="4 5">AM1-D1</strain>
    </source>
</reference>
<dbReference type="STRING" id="1917485.BOO69_09160"/>
<keyword evidence="2 4" id="KW-0808">Transferase</keyword>
<dbReference type="InterPro" id="IPR029063">
    <property type="entry name" value="SAM-dependent_MTases_sf"/>
</dbReference>
<dbReference type="CDD" id="cd02440">
    <property type="entry name" value="AdoMet_MTases"/>
    <property type="match status" value="1"/>
</dbReference>
<evidence type="ECO:0000313" key="5">
    <source>
        <dbReference type="Proteomes" id="UP000181897"/>
    </source>
</evidence>
<dbReference type="RefSeq" id="WP_071971892.1">
    <property type="nucleotide sequence ID" value="NZ_CP018076.1"/>
</dbReference>
<organism evidence="4 5">
    <name type="scientific">Sulfitobacter alexandrii</name>
    <dbReference type="NCBI Taxonomy" id="1917485"/>
    <lineage>
        <taxon>Bacteria</taxon>
        <taxon>Pseudomonadati</taxon>
        <taxon>Pseudomonadota</taxon>
        <taxon>Alphaproteobacteria</taxon>
        <taxon>Rhodobacterales</taxon>
        <taxon>Roseobacteraceae</taxon>
        <taxon>Sulfitobacter</taxon>
    </lineage>
</organism>
<keyword evidence="5" id="KW-1185">Reference proteome</keyword>
<dbReference type="GO" id="GO:0032259">
    <property type="term" value="P:methylation"/>
    <property type="evidence" value="ECO:0007669"/>
    <property type="project" value="UniProtKB-KW"/>
</dbReference>
<dbReference type="SUPFAM" id="SSF53335">
    <property type="entry name" value="S-adenosyl-L-methionine-dependent methyltransferases"/>
    <property type="match status" value="1"/>
</dbReference>
<evidence type="ECO:0000256" key="3">
    <source>
        <dbReference type="ARBA" id="ARBA00022691"/>
    </source>
</evidence>
<dbReference type="AlphaFoldDB" id="A0A1J0WHA0"/>
<dbReference type="PANTHER" id="PTHR43464">
    <property type="entry name" value="METHYLTRANSFERASE"/>
    <property type="match status" value="1"/>
</dbReference>
<gene>
    <name evidence="4" type="ORF">BOO69_09160</name>
</gene>
<evidence type="ECO:0000256" key="1">
    <source>
        <dbReference type="ARBA" id="ARBA00022603"/>
    </source>
</evidence>
<keyword evidence="1 4" id="KW-0489">Methyltransferase</keyword>
<dbReference type="Proteomes" id="UP000181897">
    <property type="component" value="Chromosome"/>
</dbReference>
<dbReference type="PANTHER" id="PTHR43464:SF19">
    <property type="entry name" value="UBIQUINONE BIOSYNTHESIS O-METHYLTRANSFERASE, MITOCHONDRIAL"/>
    <property type="match status" value="1"/>
</dbReference>
<keyword evidence="3" id="KW-0949">S-adenosyl-L-methionine</keyword>
<dbReference type="EMBL" id="CP018076">
    <property type="protein sequence ID" value="APE43560.1"/>
    <property type="molecule type" value="Genomic_DNA"/>
</dbReference>
<sequence length="204" mass="21594">MAKTFLDKAYGGRDTADTRQLYDDWAATYEAEIGENGYATPGRCAEALRRFAPDPCAAILDFGCGTGLSGLALKLAGFTTIDGMDLSGEMLAVAQEKNIYRDLVLIDGTGAPPVAKGQYAAIAAIGVIGVGAAPVGVLDHLMHALPKGGHCVFSFNDHALQDPVHEARVMDWTDCGAARLLFREHGEHLPGTGVKSNVYVLEKS</sequence>
<proteinExistence type="predicted"/>
<name>A0A1J0WHA0_9RHOB</name>
<evidence type="ECO:0000313" key="4">
    <source>
        <dbReference type="EMBL" id="APE43560.1"/>
    </source>
</evidence>
<dbReference type="GO" id="GO:0008168">
    <property type="term" value="F:methyltransferase activity"/>
    <property type="evidence" value="ECO:0007669"/>
    <property type="project" value="UniProtKB-KW"/>
</dbReference>